<feature type="non-terminal residue" evidence="2">
    <location>
        <position position="70"/>
    </location>
</feature>
<dbReference type="InterPro" id="IPR003010">
    <property type="entry name" value="C-N_Hydrolase"/>
</dbReference>
<reference evidence="2" key="1">
    <citation type="submission" date="2018-05" db="EMBL/GenBank/DDBJ databases">
        <authorList>
            <person name="Lanie J.A."/>
            <person name="Ng W.-L."/>
            <person name="Kazmierczak K.M."/>
            <person name="Andrzejewski T.M."/>
            <person name="Davidsen T.M."/>
            <person name="Wayne K.J."/>
            <person name="Tettelin H."/>
            <person name="Glass J.I."/>
            <person name="Rusch D."/>
            <person name="Podicherti R."/>
            <person name="Tsui H.-C.T."/>
            <person name="Winkler M.E."/>
        </authorList>
    </citation>
    <scope>NUCLEOTIDE SEQUENCE</scope>
</reference>
<dbReference type="EMBL" id="UINC01099749">
    <property type="protein sequence ID" value="SVC59255.1"/>
    <property type="molecule type" value="Genomic_DNA"/>
</dbReference>
<dbReference type="AlphaFoldDB" id="A0A382NG17"/>
<dbReference type="SUPFAM" id="SSF56317">
    <property type="entry name" value="Carbon-nitrogen hydrolase"/>
    <property type="match status" value="1"/>
</dbReference>
<proteinExistence type="predicted"/>
<accession>A0A382NG17</accession>
<dbReference type="Gene3D" id="3.60.110.10">
    <property type="entry name" value="Carbon-nitrogen hydrolase"/>
    <property type="match status" value="1"/>
</dbReference>
<evidence type="ECO:0000313" key="2">
    <source>
        <dbReference type="EMBL" id="SVC59255.1"/>
    </source>
</evidence>
<evidence type="ECO:0000259" key="1">
    <source>
        <dbReference type="PROSITE" id="PS50263"/>
    </source>
</evidence>
<dbReference type="PROSITE" id="PS50263">
    <property type="entry name" value="CN_HYDROLASE"/>
    <property type="match status" value="1"/>
</dbReference>
<feature type="non-terminal residue" evidence="2">
    <location>
        <position position="1"/>
    </location>
</feature>
<dbReference type="InterPro" id="IPR036526">
    <property type="entry name" value="C-N_Hydrolase_sf"/>
</dbReference>
<feature type="domain" description="CN hydrolase" evidence="1">
    <location>
        <begin position="1"/>
        <end position="70"/>
    </location>
</feature>
<dbReference type="Pfam" id="PF00795">
    <property type="entry name" value="CN_hydrolase"/>
    <property type="match status" value="1"/>
</dbReference>
<gene>
    <name evidence="2" type="ORF">METZ01_LOCUS312109</name>
</gene>
<organism evidence="2">
    <name type="scientific">marine metagenome</name>
    <dbReference type="NCBI Taxonomy" id="408172"/>
    <lineage>
        <taxon>unclassified sequences</taxon>
        <taxon>metagenomes</taxon>
        <taxon>ecological metagenomes</taxon>
    </lineage>
</organism>
<name>A0A382NG17_9ZZZZ</name>
<protein>
    <recommendedName>
        <fullName evidence="1">CN hydrolase domain-containing protein</fullName>
    </recommendedName>
</protein>
<sequence length="70" mass="7150">VGDFEGNLGLLKEAYQAGVKSGVELVVAPELAITGYPPRDLLLKSGFVEGNLVALGQLAEVVGEVGLIVG</sequence>